<gene>
    <name evidence="3" type="ORF">LV83_02765</name>
</gene>
<dbReference type="RefSeq" id="WP_111612097.1">
    <property type="nucleotide sequence ID" value="NZ_QLLK01000007.1"/>
</dbReference>
<dbReference type="Pfam" id="PF07584">
    <property type="entry name" value="BatA"/>
    <property type="match status" value="1"/>
</dbReference>
<dbReference type="PANTHER" id="PTHR37464:SF1">
    <property type="entry name" value="BLL2463 PROTEIN"/>
    <property type="match status" value="1"/>
</dbReference>
<name>A0A327P883_9BACT</name>
<dbReference type="AlphaFoldDB" id="A0A327P883"/>
<dbReference type="InterPro" id="IPR011933">
    <property type="entry name" value="Double_TM_dom"/>
</dbReference>
<keyword evidence="4" id="KW-1185">Reference proteome</keyword>
<feature type="domain" description="Aerotolerance regulator N-terminal" evidence="2">
    <location>
        <begin position="1"/>
        <end position="75"/>
    </location>
</feature>
<evidence type="ECO:0000313" key="4">
    <source>
        <dbReference type="Proteomes" id="UP000249610"/>
    </source>
</evidence>
<feature type="transmembrane region" description="Helical" evidence="1">
    <location>
        <begin position="7"/>
        <end position="24"/>
    </location>
</feature>
<dbReference type="InterPro" id="IPR024163">
    <property type="entry name" value="Aerotolerance_reg_N"/>
</dbReference>
<accession>A0A327P883</accession>
<dbReference type="OrthoDB" id="890881at2"/>
<evidence type="ECO:0000256" key="1">
    <source>
        <dbReference type="SAM" id="Phobius"/>
    </source>
</evidence>
<keyword evidence="1" id="KW-1133">Transmembrane helix</keyword>
<dbReference type="PANTHER" id="PTHR37464">
    <property type="entry name" value="BLL2463 PROTEIN"/>
    <property type="match status" value="1"/>
</dbReference>
<keyword evidence="1" id="KW-0472">Membrane</keyword>
<evidence type="ECO:0000259" key="2">
    <source>
        <dbReference type="Pfam" id="PF07584"/>
    </source>
</evidence>
<proteinExistence type="predicted"/>
<keyword evidence="1" id="KW-0812">Transmembrane</keyword>
<dbReference type="Proteomes" id="UP000249610">
    <property type="component" value="Unassembled WGS sequence"/>
</dbReference>
<feature type="transmembrane region" description="Helical" evidence="1">
    <location>
        <begin position="56"/>
        <end position="78"/>
    </location>
</feature>
<comment type="caution">
    <text evidence="3">The sequence shown here is derived from an EMBL/GenBank/DDBJ whole genome shotgun (WGS) entry which is preliminary data.</text>
</comment>
<evidence type="ECO:0000313" key="3">
    <source>
        <dbReference type="EMBL" id="RAI88465.1"/>
    </source>
</evidence>
<dbReference type="EMBL" id="QLLK01000007">
    <property type="protein sequence ID" value="RAI88465.1"/>
    <property type="molecule type" value="Genomic_DNA"/>
</dbReference>
<organism evidence="3 4">
    <name type="scientific">Algoriphagus yeomjeoni</name>
    <dbReference type="NCBI Taxonomy" id="291403"/>
    <lineage>
        <taxon>Bacteria</taxon>
        <taxon>Pseudomonadati</taxon>
        <taxon>Bacteroidota</taxon>
        <taxon>Cytophagia</taxon>
        <taxon>Cytophagales</taxon>
        <taxon>Cyclobacteriaceae</taxon>
        <taxon>Algoriphagus</taxon>
    </lineage>
</organism>
<sequence length="390" mass="43908">MQFLQPILLWGLLGISIPILIHLWQGKKGQVIHWAAMHWLSEQESSVAKGVRLENFLVLLLRILMLILLVLLLSQLYFSSTNTIAEPRIFHLFQPDMQLAEEYKFELQQALENEEEVYWADENLTPIESLEDLEEGGKVFDLQAALDKISPDATSLNLYLSNSVNALKSDFYLSPLKPNLFLGSAELLKSGTQVISIDGVKALEIGENGLLDSISDALGEASVINLDKALFTYFLGEITDSERVFVQASLDAITEVYGFDFVEEESMEDATLIFTANPPKVDTLDKIYFVSDTFSFAERSNLISLSDQLDFEHSELVQSGKLPEVILERFLDFSGVEKKDVPLSRGQLENRFLVESERAQEKRGNLNLLLLGLFTVCFAAERFLANRQGI</sequence>
<dbReference type="NCBIfam" id="TIGR02226">
    <property type="entry name" value="two_anch"/>
    <property type="match status" value="1"/>
</dbReference>
<protein>
    <submittedName>
        <fullName evidence="3">Putative membrane protein (TIGR02226 family)</fullName>
    </submittedName>
</protein>
<feature type="transmembrane region" description="Helical" evidence="1">
    <location>
        <begin position="366"/>
        <end position="385"/>
    </location>
</feature>
<reference evidence="3 4" key="1">
    <citation type="submission" date="2018-06" db="EMBL/GenBank/DDBJ databases">
        <title>Genomic Encyclopedia of Archaeal and Bacterial Type Strains, Phase II (KMG-II): from individual species to whole genera.</title>
        <authorList>
            <person name="Goeker M."/>
        </authorList>
    </citation>
    <scope>NUCLEOTIDE SEQUENCE [LARGE SCALE GENOMIC DNA]</scope>
    <source>
        <strain evidence="3 4">DSM 23446</strain>
    </source>
</reference>